<evidence type="ECO:0000256" key="1">
    <source>
        <dbReference type="ARBA" id="ARBA00023015"/>
    </source>
</evidence>
<accession>A0A1H6EES5</accession>
<dbReference type="GO" id="GO:0003677">
    <property type="term" value="F:DNA binding"/>
    <property type="evidence" value="ECO:0007669"/>
    <property type="project" value="UniProtKB-UniRule"/>
</dbReference>
<dbReference type="InterPro" id="IPR036271">
    <property type="entry name" value="Tet_transcr_reg_TetR-rel_C_sf"/>
</dbReference>
<dbReference type="PROSITE" id="PS50977">
    <property type="entry name" value="HTH_TETR_2"/>
    <property type="match status" value="1"/>
</dbReference>
<dbReference type="EMBL" id="FNVU01000033">
    <property type="protein sequence ID" value="SEG95295.1"/>
    <property type="molecule type" value="Genomic_DNA"/>
</dbReference>
<dbReference type="PANTHER" id="PTHR47506">
    <property type="entry name" value="TRANSCRIPTIONAL REGULATORY PROTEIN"/>
    <property type="match status" value="1"/>
</dbReference>
<evidence type="ECO:0000313" key="6">
    <source>
        <dbReference type="EMBL" id="SEG95295.1"/>
    </source>
</evidence>
<organism evidence="6 7">
    <name type="scientific">Actinacidiphila yanglinensis</name>
    <dbReference type="NCBI Taxonomy" id="310779"/>
    <lineage>
        <taxon>Bacteria</taxon>
        <taxon>Bacillati</taxon>
        <taxon>Actinomycetota</taxon>
        <taxon>Actinomycetes</taxon>
        <taxon>Kitasatosporales</taxon>
        <taxon>Streptomycetaceae</taxon>
        <taxon>Actinacidiphila</taxon>
    </lineage>
</organism>
<evidence type="ECO:0000256" key="4">
    <source>
        <dbReference type="PROSITE-ProRule" id="PRU00335"/>
    </source>
</evidence>
<dbReference type="SUPFAM" id="SSF46689">
    <property type="entry name" value="Homeodomain-like"/>
    <property type="match status" value="1"/>
</dbReference>
<dbReference type="InterPro" id="IPR001647">
    <property type="entry name" value="HTH_TetR"/>
</dbReference>
<dbReference type="RefSeq" id="WP_103890999.1">
    <property type="nucleotide sequence ID" value="NZ_FNVU01000033.1"/>
</dbReference>
<dbReference type="InterPro" id="IPR009057">
    <property type="entry name" value="Homeodomain-like_sf"/>
</dbReference>
<gene>
    <name evidence="6" type="ORF">SAMN05216223_13313</name>
</gene>
<protein>
    <submittedName>
        <fullName evidence="6">Transcriptional regulator, TetR family</fullName>
    </submittedName>
</protein>
<sequence>MRTDVGGSPRERLLAAAAELFYQEGIRSVGIGRLLEHAGVAKASLYDAFGSKDELVVAYLRARHDAMRGLFRDAVARHGTPRARVLAPFDVQAAFAADSTYRGCAFARAIAESHPAGVDTAASDYRAWIRETFAGLAAEAGAADPPTLAMQLHALWDGAAQSLQMDHDPQVVRAARDAAAALLDTALPGTRNVP</sequence>
<reference evidence="6 7" key="1">
    <citation type="submission" date="2016-10" db="EMBL/GenBank/DDBJ databases">
        <authorList>
            <person name="de Groot N.N."/>
        </authorList>
    </citation>
    <scope>NUCLEOTIDE SEQUENCE [LARGE SCALE GENOMIC DNA]</scope>
    <source>
        <strain evidence="6 7">CGMCC 4.2023</strain>
    </source>
</reference>
<feature type="DNA-binding region" description="H-T-H motif" evidence="4">
    <location>
        <begin position="30"/>
        <end position="49"/>
    </location>
</feature>
<dbReference type="PRINTS" id="PR00455">
    <property type="entry name" value="HTHTETR"/>
</dbReference>
<dbReference type="AlphaFoldDB" id="A0A1H6EES5"/>
<dbReference type="SUPFAM" id="SSF48498">
    <property type="entry name" value="Tetracyclin repressor-like, C-terminal domain"/>
    <property type="match status" value="1"/>
</dbReference>
<evidence type="ECO:0000256" key="2">
    <source>
        <dbReference type="ARBA" id="ARBA00023125"/>
    </source>
</evidence>
<proteinExistence type="predicted"/>
<keyword evidence="2 4" id="KW-0238">DNA-binding</keyword>
<evidence type="ECO:0000256" key="3">
    <source>
        <dbReference type="ARBA" id="ARBA00023163"/>
    </source>
</evidence>
<keyword evidence="1" id="KW-0805">Transcription regulation</keyword>
<dbReference type="OrthoDB" id="4214267at2"/>
<dbReference type="Gene3D" id="1.10.357.10">
    <property type="entry name" value="Tetracycline Repressor, domain 2"/>
    <property type="match status" value="1"/>
</dbReference>
<evidence type="ECO:0000313" key="7">
    <source>
        <dbReference type="Proteomes" id="UP000236754"/>
    </source>
</evidence>
<dbReference type="Pfam" id="PF00440">
    <property type="entry name" value="TetR_N"/>
    <property type="match status" value="1"/>
</dbReference>
<evidence type="ECO:0000259" key="5">
    <source>
        <dbReference type="PROSITE" id="PS50977"/>
    </source>
</evidence>
<keyword evidence="3" id="KW-0804">Transcription</keyword>
<feature type="domain" description="HTH tetR-type" evidence="5">
    <location>
        <begin position="7"/>
        <end position="67"/>
    </location>
</feature>
<name>A0A1H6EES5_9ACTN</name>
<dbReference type="PANTHER" id="PTHR47506:SF1">
    <property type="entry name" value="HTH-TYPE TRANSCRIPTIONAL REGULATOR YJDC"/>
    <property type="match status" value="1"/>
</dbReference>
<dbReference type="Proteomes" id="UP000236754">
    <property type="component" value="Unassembled WGS sequence"/>
</dbReference>
<keyword evidence="7" id="KW-1185">Reference proteome</keyword>